<evidence type="ECO:0000313" key="3">
    <source>
        <dbReference type="Proteomes" id="UP000188357"/>
    </source>
</evidence>
<keyword evidence="2" id="KW-0808">Transferase</keyword>
<gene>
    <name evidence="2" type="primary">rfaG</name>
    <name evidence="2" type="ORF">A1232T_02356</name>
</gene>
<accession>A0A1R4GY34</accession>
<dbReference type="Gene3D" id="3.40.50.2000">
    <property type="entry name" value="Glycogen Phosphorylase B"/>
    <property type="match status" value="1"/>
</dbReference>
<organism evidence="2 3">
    <name type="scientific">Psychrobacter piechaudii</name>
    <dbReference type="NCBI Taxonomy" id="1945521"/>
    <lineage>
        <taxon>Bacteria</taxon>
        <taxon>Pseudomonadati</taxon>
        <taxon>Pseudomonadota</taxon>
        <taxon>Gammaproteobacteria</taxon>
        <taxon>Moraxellales</taxon>
        <taxon>Moraxellaceae</taxon>
        <taxon>Psychrobacter</taxon>
    </lineage>
</organism>
<name>A0A1R4GY34_9GAMM</name>
<dbReference type="PANTHER" id="PTHR12526:SF637">
    <property type="entry name" value="GLYCOSYLTRANSFERASE EPSF-RELATED"/>
    <property type="match status" value="1"/>
</dbReference>
<evidence type="ECO:0000259" key="1">
    <source>
        <dbReference type="Pfam" id="PF00534"/>
    </source>
</evidence>
<dbReference type="SUPFAM" id="SSF53756">
    <property type="entry name" value="UDP-Glycosyltransferase/glycogen phosphorylase"/>
    <property type="match status" value="1"/>
</dbReference>
<dbReference type="InterPro" id="IPR001296">
    <property type="entry name" value="Glyco_trans_1"/>
</dbReference>
<feature type="domain" description="Glycosyl transferase family 1" evidence="1">
    <location>
        <begin position="5"/>
        <end position="108"/>
    </location>
</feature>
<reference evidence="2 3" key="1">
    <citation type="submission" date="2017-02" db="EMBL/GenBank/DDBJ databases">
        <authorList>
            <person name="Peterson S.W."/>
        </authorList>
    </citation>
    <scope>NUCLEOTIDE SEQUENCE [LARGE SCALE GENOMIC DNA]</scope>
    <source>
        <strain evidence="2">Psychrobacter_piechaudii</strain>
    </source>
</reference>
<dbReference type="Pfam" id="PF00534">
    <property type="entry name" value="Glycos_transf_1"/>
    <property type="match status" value="1"/>
</dbReference>
<dbReference type="AlphaFoldDB" id="A0A1R4GY34"/>
<protein>
    <submittedName>
        <fullName evidence="2">Lipopolysaccharide core biosynthesis protein RfaG</fullName>
        <ecNumber evidence="2">2.4.-.-</ecNumber>
    </submittedName>
</protein>
<proteinExistence type="predicted"/>
<dbReference type="Proteomes" id="UP000188357">
    <property type="component" value="Unassembled WGS sequence"/>
</dbReference>
<dbReference type="GO" id="GO:0016757">
    <property type="term" value="F:glycosyltransferase activity"/>
    <property type="evidence" value="ECO:0007669"/>
    <property type="project" value="UniProtKB-KW"/>
</dbReference>
<dbReference type="EC" id="2.4.-.-" evidence="2"/>
<keyword evidence="2" id="KW-0328">Glycosyltransferase</keyword>
<evidence type="ECO:0000313" key="2">
    <source>
        <dbReference type="EMBL" id="SJM73150.1"/>
    </source>
</evidence>
<dbReference type="STRING" id="1945521.A1232T_02356"/>
<dbReference type="EMBL" id="FUGE01000287">
    <property type="protein sequence ID" value="SJM73150.1"/>
    <property type="molecule type" value="Genomic_DNA"/>
</dbReference>
<dbReference type="PANTHER" id="PTHR12526">
    <property type="entry name" value="GLYCOSYLTRANSFERASE"/>
    <property type="match status" value="1"/>
</dbReference>
<keyword evidence="3" id="KW-1185">Reference proteome</keyword>
<sequence>MELGRDDFELWIVGSGDLEQELRTLSKKYGLSVKWFGFQNIDNVRRYISEADCLLLPSKHDGWGVVASEAIIEGTPVICSDSCGVAGVVAKSGYGSVFRTNDTESFISMLVKHYDCGKVSEHERNLLKKWGSSLTAPQGARYVDKILFSSGNIKPTAPFYKN</sequence>
<dbReference type="GO" id="GO:1901135">
    <property type="term" value="P:carbohydrate derivative metabolic process"/>
    <property type="evidence" value="ECO:0007669"/>
    <property type="project" value="UniProtKB-ARBA"/>
</dbReference>